<dbReference type="EMBL" id="JAIWYP010000008">
    <property type="protein sequence ID" value="KAH3788173.1"/>
    <property type="molecule type" value="Genomic_DNA"/>
</dbReference>
<accession>A0A9D4EZ86</accession>
<evidence type="ECO:0000313" key="1">
    <source>
        <dbReference type="EMBL" id="KAH3788173.1"/>
    </source>
</evidence>
<gene>
    <name evidence="1" type="ORF">DPMN_166306</name>
</gene>
<name>A0A9D4EZ86_DREPO</name>
<dbReference type="AlphaFoldDB" id="A0A9D4EZ86"/>
<sequence length="144" mass="16895">MYRLAQKRARRRRQRRWWIRAWLGPERRRQFGLYDQLMVELRREDQRASINIMRMPPIRLVLLMANILPSNVHQDPGLRILTTRSTSPLSCWLQVCLGGSDAAQLWNESDLKAAAENGDIDLPETEALPHDIEDVPYFFIGKKI</sequence>
<organism evidence="1 2">
    <name type="scientific">Dreissena polymorpha</name>
    <name type="common">Zebra mussel</name>
    <name type="synonym">Mytilus polymorpha</name>
    <dbReference type="NCBI Taxonomy" id="45954"/>
    <lineage>
        <taxon>Eukaryota</taxon>
        <taxon>Metazoa</taxon>
        <taxon>Spiralia</taxon>
        <taxon>Lophotrochozoa</taxon>
        <taxon>Mollusca</taxon>
        <taxon>Bivalvia</taxon>
        <taxon>Autobranchia</taxon>
        <taxon>Heteroconchia</taxon>
        <taxon>Euheterodonta</taxon>
        <taxon>Imparidentia</taxon>
        <taxon>Neoheterodontei</taxon>
        <taxon>Myida</taxon>
        <taxon>Dreissenoidea</taxon>
        <taxon>Dreissenidae</taxon>
        <taxon>Dreissena</taxon>
    </lineage>
</organism>
<comment type="caution">
    <text evidence="1">The sequence shown here is derived from an EMBL/GenBank/DDBJ whole genome shotgun (WGS) entry which is preliminary data.</text>
</comment>
<reference evidence="1" key="1">
    <citation type="journal article" date="2019" name="bioRxiv">
        <title>The Genome of the Zebra Mussel, Dreissena polymorpha: A Resource for Invasive Species Research.</title>
        <authorList>
            <person name="McCartney M.A."/>
            <person name="Auch B."/>
            <person name="Kono T."/>
            <person name="Mallez S."/>
            <person name="Zhang Y."/>
            <person name="Obille A."/>
            <person name="Becker A."/>
            <person name="Abrahante J.E."/>
            <person name="Garbe J."/>
            <person name="Badalamenti J.P."/>
            <person name="Herman A."/>
            <person name="Mangelson H."/>
            <person name="Liachko I."/>
            <person name="Sullivan S."/>
            <person name="Sone E.D."/>
            <person name="Koren S."/>
            <person name="Silverstein K.A.T."/>
            <person name="Beckman K.B."/>
            <person name="Gohl D.M."/>
        </authorList>
    </citation>
    <scope>NUCLEOTIDE SEQUENCE</scope>
    <source>
        <strain evidence="1">Duluth1</strain>
        <tissue evidence="1">Whole animal</tissue>
    </source>
</reference>
<keyword evidence="2" id="KW-1185">Reference proteome</keyword>
<proteinExistence type="predicted"/>
<reference evidence="1" key="2">
    <citation type="submission" date="2020-11" db="EMBL/GenBank/DDBJ databases">
        <authorList>
            <person name="McCartney M.A."/>
            <person name="Auch B."/>
            <person name="Kono T."/>
            <person name="Mallez S."/>
            <person name="Becker A."/>
            <person name="Gohl D.M."/>
            <person name="Silverstein K.A.T."/>
            <person name="Koren S."/>
            <person name="Bechman K.B."/>
            <person name="Herman A."/>
            <person name="Abrahante J.E."/>
            <person name="Garbe J."/>
        </authorList>
    </citation>
    <scope>NUCLEOTIDE SEQUENCE</scope>
    <source>
        <strain evidence="1">Duluth1</strain>
        <tissue evidence="1">Whole animal</tissue>
    </source>
</reference>
<evidence type="ECO:0000313" key="2">
    <source>
        <dbReference type="Proteomes" id="UP000828390"/>
    </source>
</evidence>
<dbReference type="Proteomes" id="UP000828390">
    <property type="component" value="Unassembled WGS sequence"/>
</dbReference>
<protein>
    <submittedName>
        <fullName evidence="1">Uncharacterized protein</fullName>
    </submittedName>
</protein>